<gene>
    <name evidence="2" type="ORF">A2U01_0000457</name>
</gene>
<sequence>MHNTFGHHTNTCVRFRDTIQKAIEEGRLIFEEKPKMKVDENPFHVAANFAEPEYDVNMVNAAIHQEALVVEAVFPEEETVDHVIEKFKDETSNKIYPDDEETLSEFLHKKCSFNQKVMLCPRCSSVFDKATAKAFERSNIKKEFDTSEAKKEVANEDKTWRNQHDKKGTRFFDRKKKRSTQKRR</sequence>
<dbReference type="EMBL" id="LXQA010000297">
    <property type="protein sequence ID" value="MCH79703.1"/>
    <property type="molecule type" value="Genomic_DNA"/>
</dbReference>
<protein>
    <submittedName>
        <fullName evidence="2">Uncharacterized protein</fullName>
    </submittedName>
</protein>
<keyword evidence="3" id="KW-1185">Reference proteome</keyword>
<dbReference type="AlphaFoldDB" id="A0A392LXM6"/>
<organism evidence="2 3">
    <name type="scientific">Trifolium medium</name>
    <dbReference type="NCBI Taxonomy" id="97028"/>
    <lineage>
        <taxon>Eukaryota</taxon>
        <taxon>Viridiplantae</taxon>
        <taxon>Streptophyta</taxon>
        <taxon>Embryophyta</taxon>
        <taxon>Tracheophyta</taxon>
        <taxon>Spermatophyta</taxon>
        <taxon>Magnoliopsida</taxon>
        <taxon>eudicotyledons</taxon>
        <taxon>Gunneridae</taxon>
        <taxon>Pentapetalae</taxon>
        <taxon>rosids</taxon>
        <taxon>fabids</taxon>
        <taxon>Fabales</taxon>
        <taxon>Fabaceae</taxon>
        <taxon>Papilionoideae</taxon>
        <taxon>50 kb inversion clade</taxon>
        <taxon>NPAAA clade</taxon>
        <taxon>Hologalegina</taxon>
        <taxon>IRL clade</taxon>
        <taxon>Trifolieae</taxon>
        <taxon>Trifolium</taxon>
    </lineage>
</organism>
<reference evidence="2 3" key="1">
    <citation type="journal article" date="2018" name="Front. Plant Sci.">
        <title>Red Clover (Trifolium pratense) and Zigzag Clover (T. medium) - A Picture of Genomic Similarities and Differences.</title>
        <authorList>
            <person name="Dluhosova J."/>
            <person name="Istvanek J."/>
            <person name="Nedelnik J."/>
            <person name="Repkova J."/>
        </authorList>
    </citation>
    <scope>NUCLEOTIDE SEQUENCE [LARGE SCALE GENOMIC DNA]</scope>
    <source>
        <strain evidence="3">cv. 10/8</strain>
        <tissue evidence="2">Leaf</tissue>
    </source>
</reference>
<proteinExistence type="predicted"/>
<feature type="compositionally biased region" description="Basic residues" evidence="1">
    <location>
        <begin position="173"/>
        <end position="184"/>
    </location>
</feature>
<evidence type="ECO:0000313" key="2">
    <source>
        <dbReference type="EMBL" id="MCH79703.1"/>
    </source>
</evidence>
<feature type="region of interest" description="Disordered" evidence="1">
    <location>
        <begin position="146"/>
        <end position="184"/>
    </location>
</feature>
<evidence type="ECO:0000313" key="3">
    <source>
        <dbReference type="Proteomes" id="UP000265520"/>
    </source>
</evidence>
<accession>A0A392LXM6</accession>
<feature type="compositionally biased region" description="Basic and acidic residues" evidence="1">
    <location>
        <begin position="146"/>
        <end position="172"/>
    </location>
</feature>
<comment type="caution">
    <text evidence="2">The sequence shown here is derived from an EMBL/GenBank/DDBJ whole genome shotgun (WGS) entry which is preliminary data.</text>
</comment>
<name>A0A392LXM6_9FABA</name>
<dbReference type="Proteomes" id="UP000265520">
    <property type="component" value="Unassembled WGS sequence"/>
</dbReference>
<evidence type="ECO:0000256" key="1">
    <source>
        <dbReference type="SAM" id="MobiDB-lite"/>
    </source>
</evidence>